<evidence type="ECO:0000256" key="3">
    <source>
        <dbReference type="ARBA" id="ARBA00022475"/>
    </source>
</evidence>
<dbReference type="InterPro" id="IPR052192">
    <property type="entry name" value="Insect_Ionotropic_Sensory_Rcpt"/>
</dbReference>
<dbReference type="Gene3D" id="3.40.190.10">
    <property type="entry name" value="Periplasmic binding protein-like II"/>
    <property type="match status" value="1"/>
</dbReference>
<evidence type="ECO:0000256" key="2">
    <source>
        <dbReference type="ARBA" id="ARBA00008685"/>
    </source>
</evidence>
<dbReference type="OrthoDB" id="5984008at2759"/>
<dbReference type="PANTHER" id="PTHR42643:SF24">
    <property type="entry name" value="IONOTROPIC RECEPTOR 60A"/>
    <property type="match status" value="1"/>
</dbReference>
<dbReference type="PANTHER" id="PTHR42643">
    <property type="entry name" value="IONOTROPIC RECEPTOR 20A-RELATED"/>
    <property type="match status" value="1"/>
</dbReference>
<evidence type="ECO:0000256" key="7">
    <source>
        <dbReference type="ARBA" id="ARBA00023170"/>
    </source>
</evidence>
<protein>
    <recommendedName>
        <fullName evidence="11">Ionotropic glutamate receptor C-terminal domain-containing protein</fullName>
    </recommendedName>
</protein>
<evidence type="ECO:0000256" key="6">
    <source>
        <dbReference type="ARBA" id="ARBA00023136"/>
    </source>
</evidence>
<keyword evidence="6 10" id="KW-0472">Membrane</keyword>
<reference evidence="12 13" key="2">
    <citation type="submission" date="2019-01" db="EMBL/GenBank/DDBJ databases">
        <title>The decoding of complex shrimp genome reveals the adaptation for benthos swimmer, frequently molting mechanism and breeding impact on genome.</title>
        <authorList>
            <person name="Sun Y."/>
            <person name="Gao Y."/>
            <person name="Yu Y."/>
        </authorList>
    </citation>
    <scope>NUCLEOTIDE SEQUENCE [LARGE SCALE GENOMIC DNA]</scope>
    <source>
        <tissue evidence="12">Muscle</tissue>
    </source>
</reference>
<sequence length="346" mass="39534">MWFMGNFSDQLPILYPYQKNSNPQPLFYYMWGCAFSLTSQGSNLRHTEPARLLHAMWWCYCLIVVYTYTGSLIAFLTVPRLTSLINSLEELANQREVLWTYRAKTAHDSLFSTAPPGSVYSKIGQLIKEQPDLLVTTDAEGVQAVLKGDMAFIKEKSWLDFQMELDYLRTGECRLAQVNQLFFSAGFGWVLEEGVGLPPSSISSRILRMAQSGLFSVWRQQYWPKPNECTAGGGQASGPKPLKIKNFLGHFFVLGVGLSTAILAYALERVYFSYVGGDEMRVSKIKPSRRELKEVSRKIRVNFFFIERRNRVGGRRKQEYVTESSQMHSQERPLPSLPLPLSFNSW</sequence>
<keyword evidence="3" id="KW-1003">Cell membrane</keyword>
<dbReference type="AlphaFoldDB" id="A0A3R7SSZ1"/>
<keyword evidence="13" id="KW-1185">Reference proteome</keyword>
<evidence type="ECO:0000256" key="9">
    <source>
        <dbReference type="SAM" id="MobiDB-lite"/>
    </source>
</evidence>
<dbReference type="Proteomes" id="UP000283509">
    <property type="component" value="Unassembled WGS sequence"/>
</dbReference>
<dbReference type="GO" id="GO:0015276">
    <property type="term" value="F:ligand-gated monoatomic ion channel activity"/>
    <property type="evidence" value="ECO:0007669"/>
    <property type="project" value="InterPro"/>
</dbReference>
<evidence type="ECO:0000313" key="13">
    <source>
        <dbReference type="Proteomes" id="UP000283509"/>
    </source>
</evidence>
<evidence type="ECO:0000256" key="5">
    <source>
        <dbReference type="ARBA" id="ARBA00022989"/>
    </source>
</evidence>
<dbReference type="GO" id="GO:0005886">
    <property type="term" value="C:plasma membrane"/>
    <property type="evidence" value="ECO:0007669"/>
    <property type="project" value="UniProtKB-SubCell"/>
</dbReference>
<accession>A0A3R7SSZ1</accession>
<reference evidence="12 13" key="1">
    <citation type="submission" date="2018-04" db="EMBL/GenBank/DDBJ databases">
        <authorList>
            <person name="Zhang X."/>
            <person name="Yuan J."/>
            <person name="Li F."/>
            <person name="Xiang J."/>
        </authorList>
    </citation>
    <scope>NUCLEOTIDE SEQUENCE [LARGE SCALE GENOMIC DNA]</scope>
    <source>
        <tissue evidence="12">Muscle</tissue>
    </source>
</reference>
<feature type="region of interest" description="Disordered" evidence="9">
    <location>
        <begin position="316"/>
        <end position="346"/>
    </location>
</feature>
<dbReference type="GO" id="GO:0050906">
    <property type="term" value="P:detection of stimulus involved in sensory perception"/>
    <property type="evidence" value="ECO:0007669"/>
    <property type="project" value="UniProtKB-ARBA"/>
</dbReference>
<feature type="transmembrane region" description="Helical" evidence="10">
    <location>
        <begin position="247"/>
        <end position="267"/>
    </location>
</feature>
<dbReference type="STRING" id="6689.A0A3R7SSZ1"/>
<dbReference type="SUPFAM" id="SSF53850">
    <property type="entry name" value="Periplasmic binding protein-like II"/>
    <property type="match status" value="1"/>
</dbReference>
<name>A0A3R7SSZ1_PENVA</name>
<comment type="caution">
    <text evidence="12">The sequence shown here is derived from an EMBL/GenBank/DDBJ whole genome shotgun (WGS) entry which is preliminary data.</text>
</comment>
<keyword evidence="8" id="KW-0325">Glycoprotein</keyword>
<organism evidence="12 13">
    <name type="scientific">Penaeus vannamei</name>
    <name type="common">Whiteleg shrimp</name>
    <name type="synonym">Litopenaeus vannamei</name>
    <dbReference type="NCBI Taxonomy" id="6689"/>
    <lineage>
        <taxon>Eukaryota</taxon>
        <taxon>Metazoa</taxon>
        <taxon>Ecdysozoa</taxon>
        <taxon>Arthropoda</taxon>
        <taxon>Crustacea</taxon>
        <taxon>Multicrustacea</taxon>
        <taxon>Malacostraca</taxon>
        <taxon>Eumalacostraca</taxon>
        <taxon>Eucarida</taxon>
        <taxon>Decapoda</taxon>
        <taxon>Dendrobranchiata</taxon>
        <taxon>Penaeoidea</taxon>
        <taxon>Penaeidae</taxon>
        <taxon>Penaeus</taxon>
    </lineage>
</organism>
<evidence type="ECO:0000256" key="4">
    <source>
        <dbReference type="ARBA" id="ARBA00022692"/>
    </source>
</evidence>
<feature type="transmembrane region" description="Helical" evidence="10">
    <location>
        <begin position="55"/>
        <end position="78"/>
    </location>
</feature>
<evidence type="ECO:0000256" key="10">
    <source>
        <dbReference type="SAM" id="Phobius"/>
    </source>
</evidence>
<feature type="domain" description="Ionotropic glutamate receptor C-terminal" evidence="11">
    <location>
        <begin position="18"/>
        <end position="258"/>
    </location>
</feature>
<keyword evidence="4 10" id="KW-0812">Transmembrane</keyword>
<evidence type="ECO:0000256" key="8">
    <source>
        <dbReference type="ARBA" id="ARBA00023180"/>
    </source>
</evidence>
<keyword evidence="5 10" id="KW-1133">Transmembrane helix</keyword>
<comment type="similarity">
    <text evidence="2">Belongs to the glutamate-gated ion channel (TC 1.A.10.1) family.</text>
</comment>
<dbReference type="EMBL" id="QCYY01002012">
    <property type="protein sequence ID" value="ROT73643.1"/>
    <property type="molecule type" value="Genomic_DNA"/>
</dbReference>
<gene>
    <name evidence="12" type="ORF">C7M84_007923</name>
</gene>
<evidence type="ECO:0000313" key="12">
    <source>
        <dbReference type="EMBL" id="ROT73643.1"/>
    </source>
</evidence>
<dbReference type="Pfam" id="PF00060">
    <property type="entry name" value="Lig_chan"/>
    <property type="match status" value="1"/>
</dbReference>
<proteinExistence type="inferred from homology"/>
<evidence type="ECO:0000256" key="1">
    <source>
        <dbReference type="ARBA" id="ARBA00004651"/>
    </source>
</evidence>
<evidence type="ECO:0000259" key="11">
    <source>
        <dbReference type="Pfam" id="PF00060"/>
    </source>
</evidence>
<dbReference type="InterPro" id="IPR001320">
    <property type="entry name" value="Iontro_rcpt_C"/>
</dbReference>
<comment type="subcellular location">
    <subcellularLocation>
        <location evidence="1">Cell membrane</location>
        <topology evidence="1">Multi-pass membrane protein</topology>
    </subcellularLocation>
</comment>
<keyword evidence="7" id="KW-0675">Receptor</keyword>